<organism evidence="6">
    <name type="scientific">Neisseria gonorrhoeae</name>
    <dbReference type="NCBI Taxonomy" id="485"/>
    <lineage>
        <taxon>Bacteria</taxon>
        <taxon>Pseudomonadati</taxon>
        <taxon>Pseudomonadota</taxon>
        <taxon>Betaproteobacteria</taxon>
        <taxon>Neisseriales</taxon>
        <taxon>Neisseriaceae</taxon>
        <taxon>Neisseria</taxon>
    </lineage>
</organism>
<keyword evidence="2" id="KW-0805">Transcription regulation</keyword>
<evidence type="ECO:0000256" key="4">
    <source>
        <dbReference type="ARBA" id="ARBA00023163"/>
    </source>
</evidence>
<feature type="domain" description="HTH gntR-type" evidence="5">
    <location>
        <begin position="7"/>
        <end position="75"/>
    </location>
</feature>
<evidence type="ECO:0000256" key="2">
    <source>
        <dbReference type="ARBA" id="ARBA00023015"/>
    </source>
</evidence>
<evidence type="ECO:0000313" key="6">
    <source>
        <dbReference type="EMBL" id="SUA20406.1"/>
    </source>
</evidence>
<dbReference type="PANTHER" id="PTHR43537:SF34">
    <property type="entry name" value="PYRUVATE DEHYDROGENASE COMPLEX REPRESSOR"/>
    <property type="match status" value="1"/>
</dbReference>
<sequence length="121" mass="13621">MKLVRPQKISDQVLSVLEGRIVEGVYAEGGKIPPERVLAEEFGVSRPSVRSALNILVARQILEARQGDGYYVSVKPQQDFCKVGRSFWANIPIGNRMFLISAATSRAVWRHWRQNAGRMPI</sequence>
<evidence type="ECO:0000259" key="5">
    <source>
        <dbReference type="PROSITE" id="PS50949"/>
    </source>
</evidence>
<dbReference type="InterPro" id="IPR000524">
    <property type="entry name" value="Tscrpt_reg_HTH_GntR"/>
</dbReference>
<dbReference type="CDD" id="cd07377">
    <property type="entry name" value="WHTH_GntR"/>
    <property type="match status" value="1"/>
</dbReference>
<gene>
    <name evidence="6" type="primary">pdhR</name>
    <name evidence="6" type="ORF">NCTC11421_00488</name>
</gene>
<keyword evidence="3" id="KW-0238">DNA-binding</keyword>
<dbReference type="Pfam" id="PF00392">
    <property type="entry name" value="GntR"/>
    <property type="match status" value="1"/>
</dbReference>
<dbReference type="InterPro" id="IPR036390">
    <property type="entry name" value="WH_DNA-bd_sf"/>
</dbReference>
<keyword evidence="4" id="KW-0804">Transcription</keyword>
<accession>A0A378VU43</accession>
<dbReference type="SMART" id="SM00345">
    <property type="entry name" value="HTH_GNTR"/>
    <property type="match status" value="1"/>
</dbReference>
<dbReference type="Gene3D" id="1.10.10.10">
    <property type="entry name" value="Winged helix-like DNA-binding domain superfamily/Winged helix DNA-binding domain"/>
    <property type="match status" value="1"/>
</dbReference>
<dbReference type="InterPro" id="IPR036388">
    <property type="entry name" value="WH-like_DNA-bd_sf"/>
</dbReference>
<keyword evidence="1" id="KW-0678">Repressor</keyword>
<dbReference type="GO" id="GO:0003700">
    <property type="term" value="F:DNA-binding transcription factor activity"/>
    <property type="evidence" value="ECO:0007669"/>
    <property type="project" value="InterPro"/>
</dbReference>
<evidence type="ECO:0000256" key="1">
    <source>
        <dbReference type="ARBA" id="ARBA00022491"/>
    </source>
</evidence>
<dbReference type="PRINTS" id="PR00035">
    <property type="entry name" value="HTHGNTR"/>
</dbReference>
<dbReference type="AlphaFoldDB" id="A0A378VU43"/>
<dbReference type="PROSITE" id="PS50949">
    <property type="entry name" value="HTH_GNTR"/>
    <property type="match status" value="1"/>
</dbReference>
<evidence type="ECO:0000256" key="3">
    <source>
        <dbReference type="ARBA" id="ARBA00023125"/>
    </source>
</evidence>
<proteinExistence type="predicted"/>
<reference evidence="6" key="1">
    <citation type="submission" date="2018-06" db="EMBL/GenBank/DDBJ databases">
        <authorList>
            <consortium name="Pathogen Informatics"/>
            <person name="Doyle S."/>
        </authorList>
    </citation>
    <scope>NUCLEOTIDE SEQUENCE [LARGE SCALE GENOMIC DNA]</scope>
    <source>
        <strain evidence="6">NCTC11421</strain>
    </source>
</reference>
<dbReference type="PANTHER" id="PTHR43537">
    <property type="entry name" value="TRANSCRIPTIONAL REGULATOR, GNTR FAMILY"/>
    <property type="match status" value="1"/>
</dbReference>
<dbReference type="SUPFAM" id="SSF46785">
    <property type="entry name" value="Winged helix' DNA-binding domain"/>
    <property type="match status" value="1"/>
</dbReference>
<protein>
    <submittedName>
        <fullName evidence="6">GntR family transcriptional regulator</fullName>
    </submittedName>
</protein>
<dbReference type="GO" id="GO:0003677">
    <property type="term" value="F:DNA binding"/>
    <property type="evidence" value="ECO:0007669"/>
    <property type="project" value="UniProtKB-KW"/>
</dbReference>
<dbReference type="EMBL" id="UGRI01000001">
    <property type="protein sequence ID" value="SUA20406.1"/>
    <property type="molecule type" value="Genomic_DNA"/>
</dbReference>
<name>A0A378VU43_NEIGO</name>